<feature type="non-terminal residue" evidence="1">
    <location>
        <position position="116"/>
    </location>
</feature>
<keyword evidence="2" id="KW-1185">Reference proteome</keyword>
<proteinExistence type="predicted"/>
<feature type="non-terminal residue" evidence="1">
    <location>
        <position position="1"/>
    </location>
</feature>
<accession>A0ABQ5L280</accession>
<evidence type="ECO:0000313" key="1">
    <source>
        <dbReference type="EMBL" id="GKT37465.1"/>
    </source>
</evidence>
<sequence>SSQRIEKEHALDKALGRRNVPEAIQSFVSHVIDRFLQTYEKEKKKEAEELTAMACERLLKRGQSEDASQRSQSIGKCDNFCIVLRCAGHSCAHGLPVAKTSSTSSQKVAFLNPHTV</sequence>
<dbReference type="EMBL" id="BQXS01004650">
    <property type="protein sequence ID" value="GKT37465.1"/>
    <property type="molecule type" value="Genomic_DNA"/>
</dbReference>
<protein>
    <submittedName>
        <fullName evidence="1">Uncharacterized protein</fullName>
    </submittedName>
</protein>
<gene>
    <name evidence="1" type="ORF">ADUPG1_003403</name>
</gene>
<organism evidence="1 2">
    <name type="scientific">Aduncisulcus paluster</name>
    <dbReference type="NCBI Taxonomy" id="2918883"/>
    <lineage>
        <taxon>Eukaryota</taxon>
        <taxon>Metamonada</taxon>
        <taxon>Carpediemonas-like organisms</taxon>
        <taxon>Aduncisulcus</taxon>
    </lineage>
</organism>
<name>A0ABQ5L280_9EUKA</name>
<evidence type="ECO:0000313" key="2">
    <source>
        <dbReference type="Proteomes" id="UP001057375"/>
    </source>
</evidence>
<reference evidence="1" key="1">
    <citation type="submission" date="2022-03" db="EMBL/GenBank/DDBJ databases">
        <title>Draft genome sequence of Aduncisulcus paluster, a free-living microaerophilic Fornicata.</title>
        <authorList>
            <person name="Yuyama I."/>
            <person name="Kume K."/>
            <person name="Tamura T."/>
            <person name="Inagaki Y."/>
            <person name="Hashimoto T."/>
        </authorList>
    </citation>
    <scope>NUCLEOTIDE SEQUENCE</scope>
    <source>
        <strain evidence="1">NY0171</strain>
    </source>
</reference>
<comment type="caution">
    <text evidence="1">The sequence shown here is derived from an EMBL/GenBank/DDBJ whole genome shotgun (WGS) entry which is preliminary data.</text>
</comment>
<dbReference type="Proteomes" id="UP001057375">
    <property type="component" value="Unassembled WGS sequence"/>
</dbReference>